<name>A0ABQ8I6C7_9ROSI</name>
<keyword evidence="1" id="KW-0479">Metal-binding</keyword>
<evidence type="ECO:0000256" key="1">
    <source>
        <dbReference type="PROSITE-ProRule" id="PRU00047"/>
    </source>
</evidence>
<evidence type="ECO:0000313" key="4">
    <source>
        <dbReference type="EMBL" id="KAH7572176.1"/>
    </source>
</evidence>
<dbReference type="PROSITE" id="PS50158">
    <property type="entry name" value="ZF_CCHC"/>
    <property type="match status" value="1"/>
</dbReference>
<dbReference type="InterPro" id="IPR025836">
    <property type="entry name" value="Zn_knuckle_CX2CX4HX4C"/>
</dbReference>
<gene>
    <name evidence="4" type="ORF">JRO89_XS04G0215500</name>
</gene>
<comment type="caution">
    <text evidence="4">The sequence shown here is derived from an EMBL/GenBank/DDBJ whole genome shotgun (WGS) entry which is preliminary data.</text>
</comment>
<reference evidence="4 5" key="1">
    <citation type="submission" date="2021-02" db="EMBL/GenBank/DDBJ databases">
        <title>Plant Genome Project.</title>
        <authorList>
            <person name="Zhang R.-G."/>
        </authorList>
    </citation>
    <scope>NUCLEOTIDE SEQUENCE [LARGE SCALE GENOMIC DNA]</scope>
    <source>
        <tissue evidence="4">Leaves</tissue>
    </source>
</reference>
<evidence type="ECO:0000259" key="3">
    <source>
        <dbReference type="PROSITE" id="PS50158"/>
    </source>
</evidence>
<dbReference type="Pfam" id="PF14392">
    <property type="entry name" value="zf-CCHC_4"/>
    <property type="match status" value="1"/>
</dbReference>
<evidence type="ECO:0000256" key="2">
    <source>
        <dbReference type="SAM" id="MobiDB-lite"/>
    </source>
</evidence>
<feature type="compositionally biased region" description="Polar residues" evidence="2">
    <location>
        <begin position="230"/>
        <end position="254"/>
    </location>
</feature>
<evidence type="ECO:0000313" key="5">
    <source>
        <dbReference type="Proteomes" id="UP000827721"/>
    </source>
</evidence>
<feature type="region of interest" description="Disordered" evidence="2">
    <location>
        <begin position="230"/>
        <end position="288"/>
    </location>
</feature>
<proteinExistence type="predicted"/>
<keyword evidence="1" id="KW-0862">Zinc</keyword>
<dbReference type="InterPro" id="IPR040256">
    <property type="entry name" value="At4g02000-like"/>
</dbReference>
<keyword evidence="5" id="KW-1185">Reference proteome</keyword>
<dbReference type="InterPro" id="IPR036875">
    <property type="entry name" value="Znf_CCHC_sf"/>
</dbReference>
<dbReference type="PANTHER" id="PTHR31286">
    <property type="entry name" value="GLYCINE-RICH CELL WALL STRUCTURAL PROTEIN 1.8-LIKE"/>
    <property type="match status" value="1"/>
</dbReference>
<dbReference type="PANTHER" id="PTHR31286:SF167">
    <property type="entry name" value="OS09G0268800 PROTEIN"/>
    <property type="match status" value="1"/>
</dbReference>
<dbReference type="EMBL" id="JAFEMO010000004">
    <property type="protein sequence ID" value="KAH7572176.1"/>
    <property type="molecule type" value="Genomic_DNA"/>
</dbReference>
<organism evidence="4 5">
    <name type="scientific">Xanthoceras sorbifolium</name>
    <dbReference type="NCBI Taxonomy" id="99658"/>
    <lineage>
        <taxon>Eukaryota</taxon>
        <taxon>Viridiplantae</taxon>
        <taxon>Streptophyta</taxon>
        <taxon>Embryophyta</taxon>
        <taxon>Tracheophyta</taxon>
        <taxon>Spermatophyta</taxon>
        <taxon>Magnoliopsida</taxon>
        <taxon>eudicotyledons</taxon>
        <taxon>Gunneridae</taxon>
        <taxon>Pentapetalae</taxon>
        <taxon>rosids</taxon>
        <taxon>malvids</taxon>
        <taxon>Sapindales</taxon>
        <taxon>Sapindaceae</taxon>
        <taxon>Xanthoceroideae</taxon>
        <taxon>Xanthoceras</taxon>
    </lineage>
</organism>
<protein>
    <recommendedName>
        <fullName evidence="3">CCHC-type domain-containing protein</fullName>
    </recommendedName>
</protein>
<feature type="compositionally biased region" description="Polar residues" evidence="2">
    <location>
        <begin position="277"/>
        <end position="286"/>
    </location>
</feature>
<accession>A0ABQ8I6C7</accession>
<feature type="domain" description="CCHC-type" evidence="3">
    <location>
        <begin position="106"/>
        <end position="120"/>
    </location>
</feature>
<sequence length="449" mass="50346">MDTDEIPSGYGDFSEMKFCWSDFWIQIHNASLVCMTKSVGLLLEQQIGKVKDIDVGASRDYLGKFLRIRVSVDVSKALKRILRIKMDGMREEKTLLIKYERLPEYCFECGHLGHSYRECPAVFRGHQNGGQREVANKDASTLLSMNRASHAGLGHDVVAEGLNSGRLSAPKLRIMTAAVKGKEINKDTLHDEGRDSCDLIAVNNRELIGALEIIPSLALNCMEFTPKMVHSQTSNKPMQQVRVSSKAPNNSPLSESRVKDYGAEELGQLKDGGPSLRQMSPNTDSMGRTDSRLKQVGGQLNSLIFLANGTESTHSERPPDASKKEEVGPVFVFTSSINTLDDFLHLRHSIAEKRRILQTLNEAVSASSWQQIKSIEKELDTLLYKEKIYWRQHSRNSWLKGGDKNTRSFHMAASKRKARNCIGGFRNSDNIWVTSKGRMTVFNRESLGL</sequence>
<dbReference type="InterPro" id="IPR001878">
    <property type="entry name" value="Znf_CCHC"/>
</dbReference>
<dbReference type="Proteomes" id="UP000827721">
    <property type="component" value="Unassembled WGS sequence"/>
</dbReference>
<dbReference type="SUPFAM" id="SSF57756">
    <property type="entry name" value="Retrovirus zinc finger-like domains"/>
    <property type="match status" value="1"/>
</dbReference>
<keyword evidence="1" id="KW-0863">Zinc-finger</keyword>